<evidence type="ECO:0008006" key="6">
    <source>
        <dbReference type="Google" id="ProtNLM"/>
    </source>
</evidence>
<feature type="compositionally biased region" description="Polar residues" evidence="3">
    <location>
        <begin position="324"/>
        <end position="347"/>
    </location>
</feature>
<feature type="compositionally biased region" description="Basic and acidic residues" evidence="3">
    <location>
        <begin position="172"/>
        <end position="182"/>
    </location>
</feature>
<gene>
    <name evidence="4" type="primary">LOC123403498</name>
</gene>
<keyword evidence="5" id="KW-1185">Reference proteome</keyword>
<feature type="compositionally biased region" description="Acidic residues" evidence="3">
    <location>
        <begin position="1"/>
        <end position="62"/>
    </location>
</feature>
<dbReference type="GO" id="GO:0006334">
    <property type="term" value="P:nucleosome assembly"/>
    <property type="evidence" value="ECO:0000318"/>
    <property type="project" value="GO_Central"/>
</dbReference>
<dbReference type="Gramene" id="HORVU.MOREX.r2.6HG0499110.1">
    <property type="protein sequence ID" value="HORVU.MOREX.r2.6HG0499110.1"/>
    <property type="gene ID" value="HORVU.MOREX.r2.6HG0499110"/>
</dbReference>
<dbReference type="GeneID" id="123403498"/>
<feature type="region of interest" description="Disordered" evidence="3">
    <location>
        <begin position="131"/>
        <end position="475"/>
    </location>
</feature>
<dbReference type="SMR" id="A0A8I7BH71"/>
<accession>A0A8I7BH71</accession>
<dbReference type="GO" id="GO:0006360">
    <property type="term" value="P:transcription by RNA polymerase I"/>
    <property type="evidence" value="ECO:0000318"/>
    <property type="project" value="GO_Central"/>
</dbReference>
<feature type="compositionally biased region" description="Low complexity" evidence="3">
    <location>
        <begin position="146"/>
        <end position="159"/>
    </location>
</feature>
<dbReference type="Proteomes" id="UP000011116">
    <property type="component" value="Chromosome 6H"/>
</dbReference>
<dbReference type="PANTHER" id="PTHR22691">
    <property type="entry name" value="YEAST SPT2-RELATED"/>
    <property type="match status" value="1"/>
</dbReference>
<dbReference type="GO" id="GO:0042393">
    <property type="term" value="F:histone binding"/>
    <property type="evidence" value="ECO:0000318"/>
    <property type="project" value="GO_Central"/>
</dbReference>
<evidence type="ECO:0000256" key="3">
    <source>
        <dbReference type="SAM" id="MobiDB-lite"/>
    </source>
</evidence>
<evidence type="ECO:0000256" key="2">
    <source>
        <dbReference type="ARBA" id="ARBA00023054"/>
    </source>
</evidence>
<dbReference type="SMART" id="SM00784">
    <property type="entry name" value="SPT2"/>
    <property type="match status" value="1"/>
</dbReference>
<dbReference type="PANTHER" id="PTHR22691:SF8">
    <property type="entry name" value="PROTEIN SPT2 HOMOLOG"/>
    <property type="match status" value="1"/>
</dbReference>
<reference evidence="4" key="3">
    <citation type="submission" date="2022-01" db="UniProtKB">
        <authorList>
            <consortium name="EnsemblPlants"/>
        </authorList>
    </citation>
    <scope>IDENTIFICATION</scope>
    <source>
        <strain evidence="4">subsp. vulgare</strain>
    </source>
</reference>
<protein>
    <recommendedName>
        <fullName evidence="6">Protein SPT2 homolog</fullName>
    </recommendedName>
</protein>
<dbReference type="GO" id="GO:0005730">
    <property type="term" value="C:nucleolus"/>
    <property type="evidence" value="ECO:0000318"/>
    <property type="project" value="GO_Central"/>
</dbReference>
<dbReference type="KEGG" id="hvg:123403498"/>
<feature type="compositionally biased region" description="Basic and acidic residues" evidence="3">
    <location>
        <begin position="437"/>
        <end position="464"/>
    </location>
</feature>
<feature type="compositionally biased region" description="Basic and acidic residues" evidence="3">
    <location>
        <begin position="197"/>
        <end position="215"/>
    </location>
</feature>
<feature type="compositionally biased region" description="Polar residues" evidence="3">
    <location>
        <begin position="95"/>
        <end position="105"/>
    </location>
</feature>
<name>A0A8I7BH71_HORVV</name>
<evidence type="ECO:0000313" key="5">
    <source>
        <dbReference type="Proteomes" id="UP000011116"/>
    </source>
</evidence>
<dbReference type="Pfam" id="PF08243">
    <property type="entry name" value="SPT2"/>
    <property type="match status" value="1"/>
</dbReference>
<comment type="similarity">
    <text evidence="1">Belongs to the SPT2 family.</text>
</comment>
<dbReference type="GO" id="GO:0003677">
    <property type="term" value="F:DNA binding"/>
    <property type="evidence" value="ECO:0000318"/>
    <property type="project" value="GO_Central"/>
</dbReference>
<feature type="compositionally biased region" description="Polar residues" evidence="3">
    <location>
        <begin position="221"/>
        <end position="236"/>
    </location>
</feature>
<feature type="compositionally biased region" description="Basic and acidic residues" evidence="3">
    <location>
        <begin position="395"/>
        <end position="406"/>
    </location>
</feature>
<dbReference type="InterPro" id="IPR013256">
    <property type="entry name" value="Chromatin_SPT2"/>
</dbReference>
<dbReference type="EnsemblPlants" id="HORVU.MOREX.r3.6HG0601950.1">
    <property type="protein sequence ID" value="HORVU.MOREX.r3.6HG0601950.1"/>
    <property type="gene ID" value="HORVU.MOREX.r3.6HG0601950"/>
</dbReference>
<dbReference type="Gramene" id="HORVU.MOREX.r3.6HG0601950.1">
    <property type="protein sequence ID" value="HORVU.MOREX.r3.6HG0601950.1"/>
    <property type="gene ID" value="HORVU.MOREX.r3.6HG0601950"/>
</dbReference>
<proteinExistence type="inferred from homology"/>
<evidence type="ECO:0000313" key="4">
    <source>
        <dbReference type="EnsemblPlants" id="HORVU.MOREX.r3.6HG0601950.1"/>
    </source>
</evidence>
<organism evidence="4 5">
    <name type="scientific">Hordeum vulgare subsp. vulgare</name>
    <name type="common">Domesticated barley</name>
    <dbReference type="NCBI Taxonomy" id="112509"/>
    <lineage>
        <taxon>Eukaryota</taxon>
        <taxon>Viridiplantae</taxon>
        <taxon>Streptophyta</taxon>
        <taxon>Embryophyta</taxon>
        <taxon>Tracheophyta</taxon>
        <taxon>Spermatophyta</taxon>
        <taxon>Magnoliopsida</taxon>
        <taxon>Liliopsida</taxon>
        <taxon>Poales</taxon>
        <taxon>Poaceae</taxon>
        <taxon>BOP clade</taxon>
        <taxon>Pooideae</taxon>
        <taxon>Triticodae</taxon>
        <taxon>Triticeae</taxon>
        <taxon>Hordeinae</taxon>
        <taxon>Hordeum</taxon>
    </lineage>
</organism>
<evidence type="ECO:0000256" key="1">
    <source>
        <dbReference type="ARBA" id="ARBA00006461"/>
    </source>
</evidence>
<feature type="region of interest" description="Disordered" evidence="3">
    <location>
        <begin position="1"/>
        <end position="119"/>
    </location>
</feature>
<reference evidence="4" key="2">
    <citation type="submission" date="2020-10" db="EMBL/GenBank/DDBJ databases">
        <authorList>
            <person name="Scholz U."/>
            <person name="Mascher M."/>
            <person name="Fiebig A."/>
        </authorList>
    </citation>
    <scope>NUCLEOTIDE SEQUENCE [LARGE SCALE GENOMIC DNA]</scope>
    <source>
        <strain evidence="4">cv. Morex</strain>
    </source>
</reference>
<dbReference type="RefSeq" id="XP_044953363.1">
    <property type="nucleotide sequence ID" value="XM_045097428.1"/>
</dbReference>
<dbReference type="AlphaFoldDB" id="A0A8I7BH71"/>
<feature type="compositionally biased region" description="Polar residues" evidence="3">
    <location>
        <begin position="288"/>
        <end position="317"/>
    </location>
</feature>
<dbReference type="OrthoDB" id="6259853at2759"/>
<keyword evidence="2" id="KW-0175">Coiled coil</keyword>
<feature type="compositionally biased region" description="Basic and acidic residues" evidence="3">
    <location>
        <begin position="238"/>
        <end position="261"/>
    </location>
</feature>
<sequence>MSGYDDDNETNLVEDEYDDLDDFIVGSDDEGDNVAEEEEDELPEAEEVEAEEEYEEEEEEEPPVGTQEILSFREQLKAKLRKQHQSSGADADGNPSCSSSDQPSVRSRFGTFFGPSTPVLAPRLMEAGCSSMMKENQDVPFRKHAAPSSASKTQQSASTHEQKPKIVPQVKRKVDTLRENRDYSNLFSDDADTPPLTKEDAEKKPVMDPKSDVQAHRMKAMQSTARNNKVPTSHTARPSKDHGSIQRRVENKVFSQVKKEPLPNGRKPNASARNGSRSANGKARPGLQPSSNGQNPQCSIQSKSPQVLPASQRQQQRPLKPQGPRQQNHVPPSPQVRRTNLSVQGQQPAHKGSALPRDRTKLGQKQLAPSSRPKPSPTSAVYGDPAKKKGGAKRKVSDAEKVRQMVRDVLNYDPNKYSHKDKDDDSDMEANYASIQMEERRSAKIARKEDEEEYRLLQEEEQRQRAKKKKQRKES</sequence>
<reference evidence="5" key="1">
    <citation type="journal article" date="2012" name="Nature">
        <title>A physical, genetic and functional sequence assembly of the barley genome.</title>
        <authorList>
            <consortium name="The International Barley Genome Sequencing Consortium"/>
            <person name="Mayer K.F."/>
            <person name="Waugh R."/>
            <person name="Brown J.W."/>
            <person name="Schulman A."/>
            <person name="Langridge P."/>
            <person name="Platzer M."/>
            <person name="Fincher G.B."/>
            <person name="Muehlbauer G.J."/>
            <person name="Sato K."/>
            <person name="Close T.J."/>
            <person name="Wise R.P."/>
            <person name="Stein N."/>
        </authorList>
    </citation>
    <scope>NUCLEOTIDE SEQUENCE [LARGE SCALE GENOMIC DNA]</scope>
    <source>
        <strain evidence="5">cv. Morex</strain>
    </source>
</reference>
<feature type="compositionally biased region" description="Basic residues" evidence="3">
    <location>
        <begin position="465"/>
        <end position="475"/>
    </location>
</feature>